<dbReference type="Proteomes" id="UP000214561">
    <property type="component" value="Chromosome"/>
</dbReference>
<evidence type="ECO:0008006" key="3">
    <source>
        <dbReference type="Google" id="ProtNLM"/>
    </source>
</evidence>
<dbReference type="KEGG" id="afq:AFA_06860"/>
<protein>
    <recommendedName>
        <fullName evidence="3">DUF2280 domain-containing protein</fullName>
    </recommendedName>
</protein>
<evidence type="ECO:0000313" key="1">
    <source>
        <dbReference type="EMBL" id="ASR89189.1"/>
    </source>
</evidence>
<accession>A0AB33CTQ2</accession>
<dbReference type="AlphaFoldDB" id="A0AB33CTQ2"/>
<dbReference type="RefSeq" id="WP_094196289.1">
    <property type="nucleotide sequence ID" value="NZ_CP021641.1"/>
</dbReference>
<name>A0AB33CTQ2_ALCFA</name>
<evidence type="ECO:0000313" key="2">
    <source>
        <dbReference type="Proteomes" id="UP000214561"/>
    </source>
</evidence>
<dbReference type="Pfam" id="PF10045">
    <property type="entry name" value="DUF2280"/>
    <property type="match status" value="1"/>
</dbReference>
<organism evidence="1 2">
    <name type="scientific">Alcaligenes faecalis</name>
    <dbReference type="NCBI Taxonomy" id="511"/>
    <lineage>
        <taxon>Bacteria</taxon>
        <taxon>Pseudomonadati</taxon>
        <taxon>Pseudomonadota</taxon>
        <taxon>Betaproteobacteria</taxon>
        <taxon>Burkholderiales</taxon>
        <taxon>Alcaligenaceae</taxon>
        <taxon>Alcaligenes</taxon>
    </lineage>
</organism>
<reference evidence="1 2" key="1">
    <citation type="submission" date="2017-05" db="EMBL/GenBank/DDBJ databases">
        <authorList>
            <person name="Qiu J.G."/>
            <person name="He J."/>
        </authorList>
    </citation>
    <scope>NUCLEOTIDE SEQUENCE [LARGE SCALE GENOMIC DNA]</scope>
    <source>
        <strain evidence="1 2">JQ135</strain>
    </source>
</reference>
<dbReference type="InterPro" id="IPR018738">
    <property type="entry name" value="DUF2280"/>
</dbReference>
<sequence length="157" mass="17581">MAKLSEAAQRFIVQALACYDTPTQVAEAVKEEFGIDVPRNQVGQYDPTKVSGRQLSKKWSDLFHDTRAQFRKEVAEIPIADQAFRLRQLHRMANEAMRRKNIVLAASLMEQAAKEMGGMFTNKRELSGPGGKPMEHRTVVVDEKSVAAAVSALEDEY</sequence>
<gene>
    <name evidence="1" type="ORF">AFA_06860</name>
</gene>
<dbReference type="EMBL" id="CP021641">
    <property type="protein sequence ID" value="ASR89189.1"/>
    <property type="molecule type" value="Genomic_DNA"/>
</dbReference>
<proteinExistence type="predicted"/>